<dbReference type="PaxDb" id="2903-EOD17572"/>
<dbReference type="HOGENOM" id="CLU_805189_0_0_1"/>
<dbReference type="Proteomes" id="UP000013827">
    <property type="component" value="Unassembled WGS sequence"/>
</dbReference>
<dbReference type="GeneID" id="17263721"/>
<name>A0A0D3J237_EMIH1</name>
<evidence type="ECO:0000313" key="4">
    <source>
        <dbReference type="Proteomes" id="UP000013827"/>
    </source>
</evidence>
<evidence type="ECO:0000259" key="2">
    <source>
        <dbReference type="PROSITE" id="PS50004"/>
    </source>
</evidence>
<sequence>MRLPLPRTAPDKRSTPPAGSEQRQTADGGDRGGRWTPRVSISALHRHPPPPPSSSPPPPLDAHAALTSAAVSLRSKNTMRTPRWISPRSRKPAPSEPACECCTDGVSELRLNQQGSLVITLRRATGLRRADVRVLGGSSDPYAVVAAAGGAPATSSTVKSSLSPTWEETLRLAGGIAFREVLRHPLTVTIMDRDTKKIRELLSSSDDVLGTVSASLLPALADEDAADLVLPLSPPGRGTVYLRVEWRPAAVTFEVWDSSPTAQPPDPPVEVVHRTTGAGVAETKASLLEASLLEACYDDAGQDPSDEAPEDEAPASTRQYGTGCCICCIGSHSQAQRIIVPCVVM</sequence>
<dbReference type="SUPFAM" id="SSF49562">
    <property type="entry name" value="C2 domain (Calcium/lipid-binding domain, CaLB)"/>
    <property type="match status" value="1"/>
</dbReference>
<accession>A0A0D3J237</accession>
<evidence type="ECO:0000313" key="3">
    <source>
        <dbReference type="EnsemblProtists" id="EOD17572"/>
    </source>
</evidence>
<dbReference type="SMART" id="SM00239">
    <property type="entry name" value="C2"/>
    <property type="match status" value="1"/>
</dbReference>
<dbReference type="RefSeq" id="XP_005770001.1">
    <property type="nucleotide sequence ID" value="XM_005769944.1"/>
</dbReference>
<dbReference type="Gene3D" id="2.60.40.150">
    <property type="entry name" value="C2 domain"/>
    <property type="match status" value="1"/>
</dbReference>
<dbReference type="InterPro" id="IPR000008">
    <property type="entry name" value="C2_dom"/>
</dbReference>
<reference evidence="4" key="1">
    <citation type="journal article" date="2013" name="Nature">
        <title>Pan genome of the phytoplankton Emiliania underpins its global distribution.</title>
        <authorList>
            <person name="Read B.A."/>
            <person name="Kegel J."/>
            <person name="Klute M.J."/>
            <person name="Kuo A."/>
            <person name="Lefebvre S.C."/>
            <person name="Maumus F."/>
            <person name="Mayer C."/>
            <person name="Miller J."/>
            <person name="Monier A."/>
            <person name="Salamov A."/>
            <person name="Young J."/>
            <person name="Aguilar M."/>
            <person name="Claverie J.M."/>
            <person name="Frickenhaus S."/>
            <person name="Gonzalez K."/>
            <person name="Herman E.K."/>
            <person name="Lin Y.C."/>
            <person name="Napier J."/>
            <person name="Ogata H."/>
            <person name="Sarno A.F."/>
            <person name="Shmutz J."/>
            <person name="Schroeder D."/>
            <person name="de Vargas C."/>
            <person name="Verret F."/>
            <person name="von Dassow P."/>
            <person name="Valentin K."/>
            <person name="Van de Peer Y."/>
            <person name="Wheeler G."/>
            <person name="Dacks J.B."/>
            <person name="Delwiche C.F."/>
            <person name="Dyhrman S.T."/>
            <person name="Glockner G."/>
            <person name="John U."/>
            <person name="Richards T."/>
            <person name="Worden A.Z."/>
            <person name="Zhang X."/>
            <person name="Grigoriev I.V."/>
            <person name="Allen A.E."/>
            <person name="Bidle K."/>
            <person name="Borodovsky M."/>
            <person name="Bowler C."/>
            <person name="Brownlee C."/>
            <person name="Cock J.M."/>
            <person name="Elias M."/>
            <person name="Gladyshev V.N."/>
            <person name="Groth M."/>
            <person name="Guda C."/>
            <person name="Hadaegh A."/>
            <person name="Iglesias-Rodriguez M.D."/>
            <person name="Jenkins J."/>
            <person name="Jones B.M."/>
            <person name="Lawson T."/>
            <person name="Leese F."/>
            <person name="Lindquist E."/>
            <person name="Lobanov A."/>
            <person name="Lomsadze A."/>
            <person name="Malik S.B."/>
            <person name="Marsh M.E."/>
            <person name="Mackinder L."/>
            <person name="Mock T."/>
            <person name="Mueller-Roeber B."/>
            <person name="Pagarete A."/>
            <person name="Parker M."/>
            <person name="Probert I."/>
            <person name="Quesneville H."/>
            <person name="Raines C."/>
            <person name="Rensing S.A."/>
            <person name="Riano-Pachon D.M."/>
            <person name="Richier S."/>
            <person name="Rokitta S."/>
            <person name="Shiraiwa Y."/>
            <person name="Soanes D.M."/>
            <person name="van der Giezen M."/>
            <person name="Wahlund T.M."/>
            <person name="Williams B."/>
            <person name="Wilson W."/>
            <person name="Wolfe G."/>
            <person name="Wurch L.L."/>
        </authorList>
    </citation>
    <scope>NUCLEOTIDE SEQUENCE</scope>
</reference>
<feature type="compositionally biased region" description="Pro residues" evidence="1">
    <location>
        <begin position="49"/>
        <end position="60"/>
    </location>
</feature>
<evidence type="ECO:0000256" key="1">
    <source>
        <dbReference type="SAM" id="MobiDB-lite"/>
    </source>
</evidence>
<reference evidence="3" key="2">
    <citation type="submission" date="2024-10" db="UniProtKB">
        <authorList>
            <consortium name="EnsemblProtists"/>
        </authorList>
    </citation>
    <scope>IDENTIFICATION</scope>
</reference>
<dbReference type="STRING" id="2903.R1C5W7"/>
<feature type="domain" description="C2" evidence="2">
    <location>
        <begin position="103"/>
        <end position="230"/>
    </location>
</feature>
<dbReference type="KEGG" id="ehx:EMIHUDRAFT_445207"/>
<keyword evidence="4" id="KW-1185">Reference proteome</keyword>
<organism evidence="3 4">
    <name type="scientific">Emiliania huxleyi (strain CCMP1516)</name>
    <dbReference type="NCBI Taxonomy" id="280463"/>
    <lineage>
        <taxon>Eukaryota</taxon>
        <taxon>Haptista</taxon>
        <taxon>Haptophyta</taxon>
        <taxon>Prymnesiophyceae</taxon>
        <taxon>Isochrysidales</taxon>
        <taxon>Noelaerhabdaceae</taxon>
        <taxon>Emiliania</taxon>
    </lineage>
</organism>
<dbReference type="Pfam" id="PF00168">
    <property type="entry name" value="C2"/>
    <property type="match status" value="1"/>
</dbReference>
<dbReference type="CDD" id="cd00030">
    <property type="entry name" value="C2"/>
    <property type="match status" value="1"/>
</dbReference>
<dbReference type="PANTHER" id="PTHR45761">
    <property type="entry name" value="EXTENDED SYNAPTOTAGMIN-LIKE PROTEIN 2, ISOFORM C"/>
    <property type="match status" value="1"/>
</dbReference>
<dbReference type="EnsemblProtists" id="EOD17572">
    <property type="protein sequence ID" value="EOD17572"/>
    <property type="gene ID" value="EMIHUDRAFT_445207"/>
</dbReference>
<dbReference type="PANTHER" id="PTHR45761:SF1">
    <property type="entry name" value="EXTENDED SYNAPTOTAGMIN-LIKE PROTEIN 2, ISOFORM C"/>
    <property type="match status" value="1"/>
</dbReference>
<dbReference type="PROSITE" id="PS50004">
    <property type="entry name" value="C2"/>
    <property type="match status" value="1"/>
</dbReference>
<dbReference type="InterPro" id="IPR051634">
    <property type="entry name" value="Extended_Synaptotagmin"/>
</dbReference>
<dbReference type="AlphaFoldDB" id="A0A0D3J237"/>
<dbReference type="InterPro" id="IPR035892">
    <property type="entry name" value="C2_domain_sf"/>
</dbReference>
<feature type="region of interest" description="Disordered" evidence="1">
    <location>
        <begin position="1"/>
        <end position="97"/>
    </location>
</feature>
<protein>
    <recommendedName>
        <fullName evidence="2">C2 domain-containing protein</fullName>
    </recommendedName>
</protein>
<proteinExistence type="predicted"/>